<keyword evidence="3" id="KW-1185">Reference proteome</keyword>
<organism evidence="2 3">
    <name type="scientific">Naganishia liquefaciens</name>
    <dbReference type="NCBI Taxonomy" id="104408"/>
    <lineage>
        <taxon>Eukaryota</taxon>
        <taxon>Fungi</taxon>
        <taxon>Dikarya</taxon>
        <taxon>Basidiomycota</taxon>
        <taxon>Agaricomycotina</taxon>
        <taxon>Tremellomycetes</taxon>
        <taxon>Filobasidiales</taxon>
        <taxon>Filobasidiaceae</taxon>
        <taxon>Naganishia</taxon>
    </lineage>
</organism>
<feature type="region of interest" description="Disordered" evidence="1">
    <location>
        <begin position="70"/>
        <end position="136"/>
    </location>
</feature>
<dbReference type="InterPro" id="IPR029069">
    <property type="entry name" value="HotDog_dom_sf"/>
</dbReference>
<feature type="compositionally biased region" description="Basic and acidic residues" evidence="1">
    <location>
        <begin position="79"/>
        <end position="98"/>
    </location>
</feature>
<sequence>MFRPLHASLCRAPITRAQCAQRQSFSNCRIKTPGTQFRCSRNYSDRPEDAIKSLQAAFQTPGSPFYLAPGELGPAEPHNWPEHDPDAPYMEADSHVNAEKNSASAPTTSRSGSTLASGWPHNNPAHAKSRALAAEHGRENEYDLESMVEWPVAWGEQDQFRHVNNVSFARYFETARVRVMQAFEPYMTSKTFRQFMDGTGMGLVVKSVSIEYRRPVTFPDSLVIMSKLIDIDERKASFGLKQEAYSLNQNTVVARCTSVQVMYDFQNLQKGIMTDEVKRALHGIVGRSVKS</sequence>
<evidence type="ECO:0008006" key="4">
    <source>
        <dbReference type="Google" id="ProtNLM"/>
    </source>
</evidence>
<evidence type="ECO:0000313" key="3">
    <source>
        <dbReference type="Proteomes" id="UP000620104"/>
    </source>
</evidence>
<dbReference type="PANTHER" id="PTHR31793:SF39">
    <property type="entry name" value="THIOESTERASE_THIOL ESTER DEHYDRASE-ISOMERASE"/>
    <property type="match status" value="1"/>
</dbReference>
<dbReference type="Gene3D" id="3.10.129.10">
    <property type="entry name" value="Hotdog Thioesterase"/>
    <property type="match status" value="1"/>
</dbReference>
<evidence type="ECO:0000313" key="2">
    <source>
        <dbReference type="EMBL" id="GHJ85966.1"/>
    </source>
</evidence>
<gene>
    <name evidence="2" type="ORF">NliqN6_2368</name>
</gene>
<dbReference type="CDD" id="cd00586">
    <property type="entry name" value="4HBT"/>
    <property type="match status" value="1"/>
</dbReference>
<dbReference type="InterPro" id="IPR050563">
    <property type="entry name" value="4-hydroxybenzoyl-CoA_TE"/>
</dbReference>
<dbReference type="Proteomes" id="UP000620104">
    <property type="component" value="Unassembled WGS sequence"/>
</dbReference>
<feature type="compositionally biased region" description="Polar residues" evidence="1">
    <location>
        <begin position="99"/>
        <end position="116"/>
    </location>
</feature>
<reference evidence="2" key="1">
    <citation type="submission" date="2020-07" db="EMBL/GenBank/DDBJ databases">
        <title>Draft Genome Sequence of a Deep-Sea Yeast, Naganishia (Cryptococcus) liquefaciens strain N6.</title>
        <authorList>
            <person name="Han Y.W."/>
            <person name="Kajitani R."/>
            <person name="Morimoto H."/>
            <person name="Parhat M."/>
            <person name="Tsubouchi H."/>
            <person name="Bakenova O."/>
            <person name="Ogata M."/>
            <person name="Argunhan B."/>
            <person name="Aoki R."/>
            <person name="Kajiwara S."/>
            <person name="Itoh T."/>
            <person name="Iwasaki H."/>
        </authorList>
    </citation>
    <scope>NUCLEOTIDE SEQUENCE</scope>
    <source>
        <strain evidence="2">N6</strain>
    </source>
</reference>
<dbReference type="AlphaFoldDB" id="A0A8H3TR89"/>
<evidence type="ECO:0000256" key="1">
    <source>
        <dbReference type="SAM" id="MobiDB-lite"/>
    </source>
</evidence>
<dbReference type="EMBL" id="BLZA01000017">
    <property type="protein sequence ID" value="GHJ85966.1"/>
    <property type="molecule type" value="Genomic_DNA"/>
</dbReference>
<name>A0A8H3TR89_9TREE</name>
<dbReference type="PANTHER" id="PTHR31793">
    <property type="entry name" value="4-HYDROXYBENZOYL-COA THIOESTERASE FAMILY MEMBER"/>
    <property type="match status" value="1"/>
</dbReference>
<dbReference type="OrthoDB" id="5538558at2759"/>
<proteinExistence type="predicted"/>
<protein>
    <recommendedName>
        <fullName evidence="4">Acyl-CoA thioesterase</fullName>
    </recommendedName>
</protein>
<dbReference type="SUPFAM" id="SSF54637">
    <property type="entry name" value="Thioesterase/thiol ester dehydrase-isomerase"/>
    <property type="match status" value="1"/>
</dbReference>
<dbReference type="Pfam" id="PF13279">
    <property type="entry name" value="4HBT_2"/>
    <property type="match status" value="1"/>
</dbReference>
<dbReference type="GO" id="GO:0047617">
    <property type="term" value="F:fatty acyl-CoA hydrolase activity"/>
    <property type="evidence" value="ECO:0007669"/>
    <property type="project" value="TreeGrafter"/>
</dbReference>
<comment type="caution">
    <text evidence="2">The sequence shown here is derived from an EMBL/GenBank/DDBJ whole genome shotgun (WGS) entry which is preliminary data.</text>
</comment>
<accession>A0A8H3TR89</accession>